<evidence type="ECO:0000313" key="2">
    <source>
        <dbReference type="EMBL" id="CAB4693155.1"/>
    </source>
</evidence>
<keyword evidence="1" id="KW-0472">Membrane</keyword>
<proteinExistence type="predicted"/>
<dbReference type="InterPro" id="IPR046177">
    <property type="entry name" value="DUF6186"/>
</dbReference>
<accession>A0A6J6P9C3</accession>
<feature type="transmembrane region" description="Helical" evidence="1">
    <location>
        <begin position="53"/>
        <end position="72"/>
    </location>
</feature>
<name>A0A6J6P9C3_9ZZZZ</name>
<protein>
    <submittedName>
        <fullName evidence="2">Unannotated protein</fullName>
    </submittedName>
</protein>
<reference evidence="2" key="1">
    <citation type="submission" date="2020-05" db="EMBL/GenBank/DDBJ databases">
        <authorList>
            <person name="Chiriac C."/>
            <person name="Salcher M."/>
            <person name="Ghai R."/>
            <person name="Kavagutti S V."/>
        </authorList>
    </citation>
    <scope>NUCLEOTIDE SEQUENCE</scope>
</reference>
<dbReference type="EMBL" id="CAEZXK010000040">
    <property type="protein sequence ID" value="CAB4693155.1"/>
    <property type="molecule type" value="Genomic_DNA"/>
</dbReference>
<dbReference type="Pfam" id="PF19684">
    <property type="entry name" value="DUF6186"/>
    <property type="match status" value="1"/>
</dbReference>
<keyword evidence="1" id="KW-0812">Transmembrane</keyword>
<evidence type="ECO:0000256" key="1">
    <source>
        <dbReference type="SAM" id="Phobius"/>
    </source>
</evidence>
<gene>
    <name evidence="2" type="ORF">UFOPK2370_01091</name>
</gene>
<feature type="transmembrane region" description="Helical" evidence="1">
    <location>
        <begin position="12"/>
        <end position="32"/>
    </location>
</feature>
<keyword evidence="1" id="KW-1133">Transmembrane helix</keyword>
<organism evidence="2">
    <name type="scientific">freshwater metagenome</name>
    <dbReference type="NCBI Taxonomy" id="449393"/>
    <lineage>
        <taxon>unclassified sequences</taxon>
        <taxon>metagenomes</taxon>
        <taxon>ecological metagenomes</taxon>
    </lineage>
</organism>
<dbReference type="AlphaFoldDB" id="A0A6J6P9C3"/>
<sequence>MIFDLDHELTRAITIGGYLFFFLFGLVFWLITRRSDSKVASVGQMIERIMHKRTTRIAIMIAWWWVGFHFLVNVVHR</sequence>